<accession>A0AAV4CJG6</accession>
<sequence>MNTQVRSEAVKGISRRFVFLFIASPQQGEPRVLDPPSGQGAGGGARTSDIRVSADHRADSLATLPQTPWNQSSSTPLVSFPDVFS</sequence>
<protein>
    <submittedName>
        <fullName evidence="2">Uncharacterized protein</fullName>
    </submittedName>
</protein>
<dbReference type="AlphaFoldDB" id="A0AAV4CJG6"/>
<feature type="compositionally biased region" description="Polar residues" evidence="1">
    <location>
        <begin position="63"/>
        <end position="77"/>
    </location>
</feature>
<evidence type="ECO:0000313" key="3">
    <source>
        <dbReference type="Proteomes" id="UP000735302"/>
    </source>
</evidence>
<feature type="compositionally biased region" description="Basic and acidic residues" evidence="1">
    <location>
        <begin position="48"/>
        <end position="59"/>
    </location>
</feature>
<keyword evidence="3" id="KW-1185">Reference proteome</keyword>
<comment type="caution">
    <text evidence="2">The sequence shown here is derived from an EMBL/GenBank/DDBJ whole genome shotgun (WGS) entry which is preliminary data.</text>
</comment>
<organism evidence="2 3">
    <name type="scientific">Plakobranchus ocellatus</name>
    <dbReference type="NCBI Taxonomy" id="259542"/>
    <lineage>
        <taxon>Eukaryota</taxon>
        <taxon>Metazoa</taxon>
        <taxon>Spiralia</taxon>
        <taxon>Lophotrochozoa</taxon>
        <taxon>Mollusca</taxon>
        <taxon>Gastropoda</taxon>
        <taxon>Heterobranchia</taxon>
        <taxon>Euthyneura</taxon>
        <taxon>Panpulmonata</taxon>
        <taxon>Sacoglossa</taxon>
        <taxon>Placobranchoidea</taxon>
        <taxon>Plakobranchidae</taxon>
        <taxon>Plakobranchus</taxon>
    </lineage>
</organism>
<gene>
    <name evidence="2" type="ORF">PoB_005833200</name>
</gene>
<dbReference type="EMBL" id="BLXT01006448">
    <property type="protein sequence ID" value="GFO31827.1"/>
    <property type="molecule type" value="Genomic_DNA"/>
</dbReference>
<evidence type="ECO:0000256" key="1">
    <source>
        <dbReference type="SAM" id="MobiDB-lite"/>
    </source>
</evidence>
<name>A0AAV4CJG6_9GAST</name>
<reference evidence="2 3" key="1">
    <citation type="journal article" date="2021" name="Elife">
        <title>Chloroplast acquisition without the gene transfer in kleptoplastic sea slugs, Plakobranchus ocellatus.</title>
        <authorList>
            <person name="Maeda T."/>
            <person name="Takahashi S."/>
            <person name="Yoshida T."/>
            <person name="Shimamura S."/>
            <person name="Takaki Y."/>
            <person name="Nagai Y."/>
            <person name="Toyoda A."/>
            <person name="Suzuki Y."/>
            <person name="Arimoto A."/>
            <person name="Ishii H."/>
            <person name="Satoh N."/>
            <person name="Nishiyama T."/>
            <person name="Hasebe M."/>
            <person name="Maruyama T."/>
            <person name="Minagawa J."/>
            <person name="Obokata J."/>
            <person name="Shigenobu S."/>
        </authorList>
    </citation>
    <scope>NUCLEOTIDE SEQUENCE [LARGE SCALE GENOMIC DNA]</scope>
</reference>
<feature type="region of interest" description="Disordered" evidence="1">
    <location>
        <begin position="28"/>
        <end position="85"/>
    </location>
</feature>
<proteinExistence type="predicted"/>
<evidence type="ECO:0000313" key="2">
    <source>
        <dbReference type="EMBL" id="GFO31827.1"/>
    </source>
</evidence>
<dbReference type="Proteomes" id="UP000735302">
    <property type="component" value="Unassembled WGS sequence"/>
</dbReference>